<accession>A0A0T5XC04</accession>
<dbReference type="Proteomes" id="UP000005273">
    <property type="component" value="Unassembled WGS sequence"/>
</dbReference>
<comment type="caution">
    <text evidence="1">The sequence shown here is derived from an EMBL/GenBank/DDBJ whole genome shotgun (WGS) entry which is preliminary data.</text>
</comment>
<organism evidence="1 2">
    <name type="scientific">Acetomicrobium hydrogeniformans ATCC BAA-1850</name>
    <dbReference type="NCBI Taxonomy" id="592015"/>
    <lineage>
        <taxon>Bacteria</taxon>
        <taxon>Thermotogati</taxon>
        <taxon>Synergistota</taxon>
        <taxon>Synergistia</taxon>
        <taxon>Synergistales</taxon>
        <taxon>Acetomicrobiaceae</taxon>
        <taxon>Acetomicrobium</taxon>
    </lineage>
</organism>
<proteinExistence type="predicted"/>
<dbReference type="EMBL" id="ACJX03000001">
    <property type="protein sequence ID" value="KRT35748.1"/>
    <property type="molecule type" value="Genomic_DNA"/>
</dbReference>
<dbReference type="STRING" id="592015.HMPREF1705_02996"/>
<gene>
    <name evidence="1" type="ORF">HMPREF1705_02996</name>
</gene>
<protein>
    <submittedName>
        <fullName evidence="1">Uncharacterized protein</fullName>
    </submittedName>
</protein>
<dbReference type="AlphaFoldDB" id="A0A0T5XC04"/>
<sequence length="77" mass="9047">MKDFRSWAGEDHPRAAIEADARRIRWRGPPLKAERDPKGVFRKLEWNRESPPLASKRRLEGGLIILREDGESTWFAY</sequence>
<evidence type="ECO:0000313" key="1">
    <source>
        <dbReference type="EMBL" id="KRT35748.1"/>
    </source>
</evidence>
<name>A0A0T5XC04_9BACT</name>
<reference evidence="2" key="1">
    <citation type="submission" date="2012-09" db="EMBL/GenBank/DDBJ databases">
        <authorList>
            <person name="Weinstock G."/>
            <person name="Sodergren E."/>
            <person name="Clifton S."/>
            <person name="Fulton L."/>
            <person name="Fulton B."/>
            <person name="Courtney L."/>
            <person name="Fronick C."/>
            <person name="Harrison M."/>
            <person name="Strong C."/>
            <person name="Farmer C."/>
            <person name="Delehaunty K."/>
            <person name="Markovic C."/>
            <person name="Hall O."/>
            <person name="Minx P."/>
            <person name="Tomlinson C."/>
            <person name="Mitreva M."/>
            <person name="Nelson J."/>
            <person name="Hou S."/>
            <person name="Wollam A."/>
            <person name="Pepin K.H."/>
            <person name="Johnson M."/>
            <person name="Bhonagiri V."/>
            <person name="Nash W.E."/>
            <person name="Suruliraj S."/>
            <person name="Warren W."/>
            <person name="Chinwalla A."/>
            <person name="Mardis E.R."/>
            <person name="Wilson R.K."/>
        </authorList>
    </citation>
    <scope>NUCLEOTIDE SEQUENCE [LARGE SCALE GENOMIC DNA]</scope>
    <source>
        <strain evidence="2">OS1</strain>
    </source>
</reference>
<keyword evidence="2" id="KW-1185">Reference proteome</keyword>
<evidence type="ECO:0000313" key="2">
    <source>
        <dbReference type="Proteomes" id="UP000005273"/>
    </source>
</evidence>